<proteinExistence type="predicted"/>
<dbReference type="AlphaFoldDB" id="A0A8S4RBH6"/>
<protein>
    <submittedName>
        <fullName evidence="2">Jg20054 protein</fullName>
    </submittedName>
</protein>
<organism evidence="2 3">
    <name type="scientific">Pararge aegeria aegeria</name>
    <dbReference type="NCBI Taxonomy" id="348720"/>
    <lineage>
        <taxon>Eukaryota</taxon>
        <taxon>Metazoa</taxon>
        <taxon>Ecdysozoa</taxon>
        <taxon>Arthropoda</taxon>
        <taxon>Hexapoda</taxon>
        <taxon>Insecta</taxon>
        <taxon>Pterygota</taxon>
        <taxon>Neoptera</taxon>
        <taxon>Endopterygota</taxon>
        <taxon>Lepidoptera</taxon>
        <taxon>Glossata</taxon>
        <taxon>Ditrysia</taxon>
        <taxon>Papilionoidea</taxon>
        <taxon>Nymphalidae</taxon>
        <taxon>Satyrinae</taxon>
        <taxon>Satyrini</taxon>
        <taxon>Parargina</taxon>
        <taxon>Pararge</taxon>
    </lineage>
</organism>
<feature type="compositionally biased region" description="Basic residues" evidence="1">
    <location>
        <begin position="12"/>
        <end position="21"/>
    </location>
</feature>
<evidence type="ECO:0000313" key="3">
    <source>
        <dbReference type="Proteomes" id="UP000838756"/>
    </source>
</evidence>
<name>A0A8S4RBH6_9NEOP</name>
<dbReference type="Proteomes" id="UP000838756">
    <property type="component" value="Unassembled WGS sequence"/>
</dbReference>
<accession>A0A8S4RBH6</accession>
<keyword evidence="3" id="KW-1185">Reference proteome</keyword>
<reference evidence="2" key="1">
    <citation type="submission" date="2022-03" db="EMBL/GenBank/DDBJ databases">
        <authorList>
            <person name="Lindestad O."/>
        </authorList>
    </citation>
    <scope>NUCLEOTIDE SEQUENCE</scope>
</reference>
<evidence type="ECO:0000313" key="2">
    <source>
        <dbReference type="EMBL" id="CAH2233975.1"/>
    </source>
</evidence>
<evidence type="ECO:0000256" key="1">
    <source>
        <dbReference type="SAM" id="MobiDB-lite"/>
    </source>
</evidence>
<comment type="caution">
    <text evidence="2">The sequence shown here is derived from an EMBL/GenBank/DDBJ whole genome shotgun (WGS) entry which is preliminary data.</text>
</comment>
<sequence length="71" mass="7833">MSSDLRYSSRMRSVRRGTRGRSQRAALISAAAGAAGLLAQAGGLGASGPRRRARWRRSRRIMQWLTDLPHV</sequence>
<feature type="region of interest" description="Disordered" evidence="1">
    <location>
        <begin position="1"/>
        <end position="21"/>
    </location>
</feature>
<dbReference type="EMBL" id="CAKXAJ010025016">
    <property type="protein sequence ID" value="CAH2233975.1"/>
    <property type="molecule type" value="Genomic_DNA"/>
</dbReference>
<gene>
    <name evidence="2" type="primary">jg20054</name>
    <name evidence="2" type="ORF">PAEG_LOCUS11875</name>
</gene>